<proteinExistence type="predicted"/>
<evidence type="ECO:0000313" key="1">
    <source>
        <dbReference type="EMBL" id="EDM88575.1"/>
    </source>
</evidence>
<dbReference type="HOGENOM" id="CLU_3354881_0_0_9"/>
<dbReference type="EMBL" id="AAVO02000002">
    <property type="protein sequence ID" value="EDM88575.1"/>
    <property type="molecule type" value="Genomic_DNA"/>
</dbReference>
<organism evidence="1 2">
    <name type="scientific">Blautia obeum ATCC 29174</name>
    <dbReference type="NCBI Taxonomy" id="411459"/>
    <lineage>
        <taxon>Bacteria</taxon>
        <taxon>Bacillati</taxon>
        <taxon>Bacillota</taxon>
        <taxon>Clostridia</taxon>
        <taxon>Lachnospirales</taxon>
        <taxon>Lachnospiraceae</taxon>
        <taxon>Blautia</taxon>
    </lineage>
</organism>
<evidence type="ECO:0000313" key="2">
    <source>
        <dbReference type="Proteomes" id="UP000006002"/>
    </source>
</evidence>
<protein>
    <submittedName>
        <fullName evidence="1">Uncharacterized protein</fullName>
    </submittedName>
</protein>
<dbReference type="AlphaFoldDB" id="A5ZNX9"/>
<reference evidence="1 2" key="1">
    <citation type="submission" date="2007-03" db="EMBL/GenBank/DDBJ databases">
        <authorList>
            <person name="Fulton L."/>
            <person name="Clifton S."/>
            <person name="Fulton B."/>
            <person name="Xu J."/>
            <person name="Minx P."/>
            <person name="Pepin K.H."/>
            <person name="Johnson M."/>
            <person name="Thiruvilangam P."/>
            <person name="Bhonagiri V."/>
            <person name="Nash W.E."/>
            <person name="Mardis E.R."/>
            <person name="Wilson R.K."/>
        </authorList>
    </citation>
    <scope>NUCLEOTIDE SEQUENCE [LARGE SCALE GENOMIC DNA]</scope>
    <source>
        <strain evidence="1 2">ATCC 29174</strain>
    </source>
</reference>
<gene>
    <name evidence="1" type="ORF">RUMOBE_00696</name>
</gene>
<comment type="caution">
    <text evidence="1">The sequence shown here is derived from an EMBL/GenBank/DDBJ whole genome shotgun (WGS) entry which is preliminary data.</text>
</comment>
<name>A5ZNX9_9FIRM</name>
<sequence length="36" mass="4477">MTYFDEAKQTHLQEVLDECQIKKYRLIKCQDFNFHI</sequence>
<dbReference type="Proteomes" id="UP000006002">
    <property type="component" value="Unassembled WGS sequence"/>
</dbReference>
<reference evidence="1 2" key="2">
    <citation type="submission" date="2007-04" db="EMBL/GenBank/DDBJ databases">
        <title>Draft genome sequence of Ruminococcus obeum (ATCC 29174).</title>
        <authorList>
            <person name="Sudarsanam P."/>
            <person name="Ley R."/>
            <person name="Guruge J."/>
            <person name="Turnbaugh P.J."/>
            <person name="Mahowald M."/>
            <person name="Liep D."/>
            <person name="Gordon J."/>
        </authorList>
    </citation>
    <scope>NUCLEOTIDE SEQUENCE [LARGE SCALE GENOMIC DNA]</scope>
    <source>
        <strain evidence="1 2">ATCC 29174</strain>
    </source>
</reference>
<accession>A5ZNX9</accession>